<evidence type="ECO:0000256" key="1">
    <source>
        <dbReference type="SAM" id="SignalP"/>
    </source>
</evidence>
<gene>
    <name evidence="2" type="ORF">ESA94_16050</name>
</gene>
<sequence>MKNAILFFAVTFLSTAAISQTSVAGSWSRQEGSFTVTWLFQDGFYSCIKYDVTNKVFSYTKGGSYTGNGNELQMNLAFHTTEKEKIGTTETATIVVKEQTLKLTTNGVEENYKRVDDGKNALAGHWLITGRMNNGTMQTITPGARRTIKLLTGTRFQWIAINSETKEFFGTGGGTYTFVNGKYTEHIEFFSRDSTRVGASLSFDGKVEGSNWHHSGLSSKGDPINEIWTKGLKL</sequence>
<dbReference type="EMBL" id="SDHW01000005">
    <property type="protein sequence ID" value="RXK58899.1"/>
    <property type="molecule type" value="Genomic_DNA"/>
</dbReference>
<evidence type="ECO:0000313" key="3">
    <source>
        <dbReference type="Proteomes" id="UP000290204"/>
    </source>
</evidence>
<protein>
    <submittedName>
        <fullName evidence="2">Membrane or secreted protein</fullName>
    </submittedName>
</protein>
<proteinExistence type="predicted"/>
<dbReference type="Gene3D" id="2.40.128.490">
    <property type="entry name" value="Uncharacterised protein PF14869, DUF4488"/>
    <property type="match status" value="1"/>
</dbReference>
<comment type="caution">
    <text evidence="2">The sequence shown here is derived from an EMBL/GenBank/DDBJ whole genome shotgun (WGS) entry which is preliminary data.</text>
</comment>
<dbReference type="RefSeq" id="WP_129131955.1">
    <property type="nucleotide sequence ID" value="NZ_SDHW01000005.1"/>
</dbReference>
<feature type="chain" id="PRO_5020202013" evidence="1">
    <location>
        <begin position="20"/>
        <end position="234"/>
    </location>
</feature>
<organism evidence="2 3">
    <name type="scientific">Lacibacter luteus</name>
    <dbReference type="NCBI Taxonomy" id="2508719"/>
    <lineage>
        <taxon>Bacteria</taxon>
        <taxon>Pseudomonadati</taxon>
        <taxon>Bacteroidota</taxon>
        <taxon>Chitinophagia</taxon>
        <taxon>Chitinophagales</taxon>
        <taxon>Chitinophagaceae</taxon>
        <taxon>Lacibacter</taxon>
    </lineage>
</organism>
<feature type="signal peptide" evidence="1">
    <location>
        <begin position="1"/>
        <end position="19"/>
    </location>
</feature>
<dbReference type="AlphaFoldDB" id="A0A4Q1CFY6"/>
<name>A0A4Q1CFY6_9BACT</name>
<reference evidence="2 3" key="1">
    <citation type="submission" date="2019-01" db="EMBL/GenBank/DDBJ databases">
        <title>Lacibacter sp. strain TTM-7.</title>
        <authorList>
            <person name="Chen W.-M."/>
        </authorList>
    </citation>
    <scope>NUCLEOTIDE SEQUENCE [LARGE SCALE GENOMIC DNA]</scope>
    <source>
        <strain evidence="2 3">TTM-7</strain>
    </source>
</reference>
<evidence type="ECO:0000313" key="2">
    <source>
        <dbReference type="EMBL" id="RXK58899.1"/>
    </source>
</evidence>
<keyword evidence="3" id="KW-1185">Reference proteome</keyword>
<keyword evidence="1" id="KW-0732">Signal</keyword>
<dbReference type="Proteomes" id="UP000290204">
    <property type="component" value="Unassembled WGS sequence"/>
</dbReference>
<accession>A0A4Q1CFY6</accession>
<dbReference type="OrthoDB" id="706756at2"/>